<evidence type="ECO:0000313" key="4">
    <source>
        <dbReference type="Proteomes" id="UP000026913"/>
    </source>
</evidence>
<dbReference type="KEGG" id="pman:OU5_P0084"/>
<dbReference type="RefSeq" id="WP_010465898.1">
    <property type="nucleotide sequence ID" value="NZ_CP005961.1"/>
</dbReference>
<protein>
    <submittedName>
        <fullName evidence="3">Copper resistance B</fullName>
    </submittedName>
</protein>
<dbReference type="EMBL" id="CP005961">
    <property type="protein sequence ID" value="AHZ73336.1"/>
    <property type="molecule type" value="Genomic_DNA"/>
</dbReference>
<evidence type="ECO:0000256" key="1">
    <source>
        <dbReference type="SAM" id="MobiDB-lite"/>
    </source>
</evidence>
<dbReference type="AlphaFoldDB" id="A0A024EL48"/>
<feature type="signal peptide" evidence="2">
    <location>
        <begin position="1"/>
        <end position="38"/>
    </location>
</feature>
<dbReference type="Pfam" id="PF05275">
    <property type="entry name" value="CopB"/>
    <property type="match status" value="1"/>
</dbReference>
<keyword evidence="3" id="KW-0614">Plasmid</keyword>
<feature type="compositionally biased region" description="Basic and acidic residues" evidence="1">
    <location>
        <begin position="68"/>
        <end position="77"/>
    </location>
</feature>
<accession>A0A024EL48</accession>
<dbReference type="InterPro" id="IPR007939">
    <property type="entry name" value="Cu-R_B_prcur"/>
</dbReference>
<feature type="region of interest" description="Disordered" evidence="1">
    <location>
        <begin position="44"/>
        <end position="102"/>
    </location>
</feature>
<dbReference type="GO" id="GO:0009279">
    <property type="term" value="C:cell outer membrane"/>
    <property type="evidence" value="ECO:0007669"/>
    <property type="project" value="InterPro"/>
</dbReference>
<geneLocation type="plasmid" evidence="4"/>
<gene>
    <name evidence="3" type="ORF">OU5_P0084</name>
</gene>
<evidence type="ECO:0000256" key="2">
    <source>
        <dbReference type="SAM" id="SignalP"/>
    </source>
</evidence>
<dbReference type="Proteomes" id="UP000026913">
    <property type="component" value="Plasmid unnamed"/>
</dbReference>
<reference evidence="3 4" key="1">
    <citation type="journal article" date="2012" name="J. Bacteriol.">
        <title>Genome sequence of cold-adapted Pseudomonas mandelii strain JR-1.</title>
        <authorList>
            <person name="Jang S.H."/>
            <person name="Kim J."/>
            <person name="Kim J."/>
            <person name="Hong S."/>
            <person name="Lee C."/>
        </authorList>
    </citation>
    <scope>NUCLEOTIDE SEQUENCE [LARGE SCALE GENOMIC DNA]</scope>
    <source>
        <strain evidence="3 4">JR-1</strain>
        <plasmid evidence="4">Plasmid</plasmid>
    </source>
</reference>
<evidence type="ECO:0000313" key="3">
    <source>
        <dbReference type="EMBL" id="AHZ73336.1"/>
    </source>
</evidence>
<sequence>MTKKPKKRIEIMTNKLLRPTLMALTVSVSTAFVGWASAAEEMDPSMTMSSGTESKPALPQKSTPAKDSQMDHSKMDHGSMGSMEHSKMNMGQSQEKPMDHSKMNHGQMDQGQMEGMDHSKMSMDAGGGTTSRTPIPVLTDADRKAAFPPVAGHGVHDKSLNTFFLLDQFEYQDADNGSALSWDAKGWIGGDIDRLWLRSEGERTNGVTEDAELQALWGHSISPWWDVVTGVRQDFKPGSPQTWGAFGIQGLALYNFEAEATAFIGENGQTAARLEGDYDILLTNRLILQPTAEMNFYGKNDPQRGIGSGLANTEVGFRLRYEIVREFAPYIGVTWSRSYGNTADLASDEGEDTNEARFVAGIRMWF</sequence>
<dbReference type="GO" id="GO:0006878">
    <property type="term" value="P:intracellular copper ion homeostasis"/>
    <property type="evidence" value="ECO:0007669"/>
    <property type="project" value="InterPro"/>
</dbReference>
<dbReference type="HOGENOM" id="CLU_042913_0_0_6"/>
<keyword evidence="2" id="KW-0732">Signal</keyword>
<dbReference type="GO" id="GO:0005507">
    <property type="term" value="F:copper ion binding"/>
    <property type="evidence" value="ECO:0007669"/>
    <property type="project" value="InterPro"/>
</dbReference>
<organism evidence="3 4">
    <name type="scientific">Pseudomonas mandelii JR-1</name>
    <dbReference type="NCBI Taxonomy" id="1147786"/>
    <lineage>
        <taxon>Bacteria</taxon>
        <taxon>Pseudomonadati</taxon>
        <taxon>Pseudomonadota</taxon>
        <taxon>Gammaproteobacteria</taxon>
        <taxon>Pseudomonadales</taxon>
        <taxon>Pseudomonadaceae</taxon>
        <taxon>Pseudomonas</taxon>
    </lineage>
</organism>
<proteinExistence type="predicted"/>
<name>A0A024EL48_9PSED</name>
<feature type="chain" id="PRO_5001528910" evidence="2">
    <location>
        <begin position="39"/>
        <end position="366"/>
    </location>
</feature>